<keyword evidence="6" id="KW-0106">Calcium</keyword>
<name>A0A8T2IYJ8_9PIPI</name>
<dbReference type="InterPro" id="IPR030476">
    <property type="entry name" value="Pentaxin_CS"/>
</dbReference>
<feature type="signal peptide" evidence="10">
    <location>
        <begin position="1"/>
        <end position="21"/>
    </location>
</feature>
<dbReference type="InterPro" id="IPR008979">
    <property type="entry name" value="Galactose-bd-like_sf"/>
</dbReference>
<dbReference type="PRINTS" id="PR00895">
    <property type="entry name" value="PENTAXIN"/>
</dbReference>
<comment type="similarity">
    <text evidence="2">Belongs to the fucolectin family.</text>
</comment>
<dbReference type="SUPFAM" id="SSF49785">
    <property type="entry name" value="Galactose-binding domain-like"/>
    <property type="match status" value="5"/>
</dbReference>
<dbReference type="PANTHER" id="PTHR45713:SF20">
    <property type="entry name" value="FUCOLECTIN TACHYLECTIN-4 PENTRAXIN-1 DOMAIN-CONTAINING PROTEIN"/>
    <property type="match status" value="1"/>
</dbReference>
<dbReference type="PROSITE" id="PS51828">
    <property type="entry name" value="PTX_2"/>
    <property type="match status" value="1"/>
</dbReference>
<evidence type="ECO:0000256" key="7">
    <source>
        <dbReference type="ARBA" id="ARBA00023157"/>
    </source>
</evidence>
<feature type="domain" description="Pentraxin (PTX)" evidence="11">
    <location>
        <begin position="835"/>
        <end position="1033"/>
    </location>
</feature>
<dbReference type="InterPro" id="IPR006585">
    <property type="entry name" value="FTP1"/>
</dbReference>
<keyword evidence="13" id="KW-1185">Reference proteome</keyword>
<feature type="region of interest" description="Disordered" evidence="9">
    <location>
        <begin position="515"/>
        <end position="534"/>
    </location>
</feature>
<gene>
    <name evidence="12" type="ORF">GDO86_007280</name>
</gene>
<proteinExistence type="inferred from homology"/>
<dbReference type="InterPro" id="IPR051941">
    <property type="entry name" value="BG_Antigen-Binding_Lectin"/>
</dbReference>
<sequence>MALSIYFIPVLLCNIFVSYNGVAPNVALHKITTQSSTIGYYGNSRNANDGSLANNYLRSQCSKTNKEADPWWMVDLQNPHHILSVAVTNRVLECCREMIFGTEIRIGNNPNQGGRLNPRCAVISSIESGETISFSCHGMIGQYVSLSIPGREENLVLCEVQVFGLPVSSSAPNVAVKGIAHQSSLKNMYGESKNAIDGSLSSNFFFIELMLYISRAEIRIGPSNEEGGTKNPICGIIKSMANGETLAFECNGMEGQYVTVFIPGTNKTLTICEVQVFGLPSDGKCSGLCVYRSLKDDRQDLADPVCHLSMICNKFPDCVSSGSSSLGENLAFRGITSQSSTYDKFGAAENAIDGSPNTRYMSGHCSHTDLDISPWWRVDLMDIYNITTVKITNRGDCCNERINAAEIRIGTEHDDGGTRNPRCVKIQSIDLGKEETYICGIVGRYVTVTIPGKAAYLTLCEVKVYGHEVSENYTSIIIPPDSEEVEEQKAAQEMKKMLKHSNAAFNVALRGTAYQSSTEEEGEPEKAVDGSLQSRVPSKHCSKTTVETDPWWTVDLKSSHKIWSVAVTRADCCSEELDGAEIHLGDSAFSWKKNPICGTISKIGFGETYSFNCNGMEGRFVTIVLPGDAKSLTLCEVQIFGVPAEAVSGEWIGDLEQQKLQHGAKNMAPQGIPLQSSYYGRKEYAKRAIDGSLGSNYQENQCAHTQKELQPWWHLDLRSRMRVHSVAITNRGDCCRERINGAEIHIGNSKTNGGISNPRCGVVFRMGYGETISYDCKGMEGQYVTITIPDRNEFLTLCEVQVFADPLDSPLEGPALELQLGDELSEIIGVNEDLTKKHFLFPQESDNSYVSISPAKPMQLKAFTLCMNVSLEIPKGRETILFSYRTLFYDALNLWIEKDGNIGLYMSGDGLIFRRSNLKKVWNHLCVTWESRSGRTELWLNGKRASTNVYQRRHHVSSGGIAMLGQDQDALESEFDSSQSYIGKIKDVNMWSKVLSLRSLKSLFKGKNVHKGTIFDWSSFSFSITGNVTLNDN</sequence>
<dbReference type="InterPro" id="IPR001759">
    <property type="entry name" value="PTX_dom"/>
</dbReference>
<comment type="caution">
    <text evidence="12">The sequence shown here is derived from an EMBL/GenBank/DDBJ whole genome shotgun (WGS) entry which is preliminary data.</text>
</comment>
<feature type="chain" id="PRO_5035756252" description="Pentraxin (PTX) domain-containing protein" evidence="10">
    <location>
        <begin position="22"/>
        <end position="1033"/>
    </location>
</feature>
<dbReference type="InterPro" id="IPR013320">
    <property type="entry name" value="ConA-like_dom_sf"/>
</dbReference>
<evidence type="ECO:0000256" key="5">
    <source>
        <dbReference type="ARBA" id="ARBA00022734"/>
    </source>
</evidence>
<evidence type="ECO:0000256" key="3">
    <source>
        <dbReference type="ARBA" id="ARBA00011233"/>
    </source>
</evidence>
<evidence type="ECO:0000313" key="12">
    <source>
        <dbReference type="EMBL" id="KAG8436108.1"/>
    </source>
</evidence>
<comment type="subunit">
    <text evidence="3">Homotrimer.</text>
</comment>
<dbReference type="SUPFAM" id="SSF49899">
    <property type="entry name" value="Concanavalin A-like lectins/glucanases"/>
    <property type="match status" value="1"/>
</dbReference>
<dbReference type="Proteomes" id="UP000812440">
    <property type="component" value="Chromosome 4"/>
</dbReference>
<dbReference type="GO" id="GO:0010185">
    <property type="term" value="P:regulation of cellular defense response"/>
    <property type="evidence" value="ECO:0007669"/>
    <property type="project" value="UniProtKB-ARBA"/>
</dbReference>
<dbReference type="OrthoDB" id="547680at2759"/>
<keyword evidence="5" id="KW-0430">Lectin</keyword>
<dbReference type="Pfam" id="PF22633">
    <property type="entry name" value="F5_F8_type_C_2"/>
    <property type="match status" value="4"/>
</dbReference>
<keyword evidence="7" id="KW-1015">Disulfide bond</keyword>
<dbReference type="PANTHER" id="PTHR45713">
    <property type="entry name" value="FTP DOMAIN-CONTAINING PROTEIN"/>
    <property type="match status" value="1"/>
</dbReference>
<keyword evidence="10" id="KW-0732">Signal</keyword>
<dbReference type="Pfam" id="PF00354">
    <property type="entry name" value="Pentaxin"/>
    <property type="match status" value="1"/>
</dbReference>
<keyword evidence="4" id="KW-0479">Metal-binding</keyword>
<evidence type="ECO:0000256" key="8">
    <source>
        <dbReference type="PROSITE-ProRule" id="PRU01172"/>
    </source>
</evidence>
<comment type="function">
    <text evidence="1">Acts as a defensive agent. Recognizes blood group fucosylated oligosaccharides including A, B, H and Lewis B-type antigens. Does not recognize Lewis A antigen and has low affinity for monovalent haptens.</text>
</comment>
<dbReference type="PROSITE" id="PS00289">
    <property type="entry name" value="PTX_1"/>
    <property type="match status" value="1"/>
</dbReference>
<organism evidence="12 13">
    <name type="scientific">Hymenochirus boettgeri</name>
    <name type="common">Congo dwarf clawed frog</name>
    <dbReference type="NCBI Taxonomy" id="247094"/>
    <lineage>
        <taxon>Eukaryota</taxon>
        <taxon>Metazoa</taxon>
        <taxon>Chordata</taxon>
        <taxon>Craniata</taxon>
        <taxon>Vertebrata</taxon>
        <taxon>Euteleostomi</taxon>
        <taxon>Amphibia</taxon>
        <taxon>Batrachia</taxon>
        <taxon>Anura</taxon>
        <taxon>Pipoidea</taxon>
        <taxon>Pipidae</taxon>
        <taxon>Pipinae</taxon>
        <taxon>Hymenochirus</taxon>
    </lineage>
</organism>
<reference evidence="12" key="1">
    <citation type="thesis" date="2020" institute="ProQuest LLC" country="789 East Eisenhower Parkway, Ann Arbor, MI, USA">
        <title>Comparative Genomics and Chromosome Evolution.</title>
        <authorList>
            <person name="Mudd A.B."/>
        </authorList>
    </citation>
    <scope>NUCLEOTIDE SEQUENCE</scope>
    <source>
        <strain evidence="12">Female2</strain>
        <tissue evidence="12">Blood</tissue>
    </source>
</reference>
<accession>A0A8T2IYJ8</accession>
<evidence type="ECO:0000256" key="10">
    <source>
        <dbReference type="SAM" id="SignalP"/>
    </source>
</evidence>
<evidence type="ECO:0000256" key="2">
    <source>
        <dbReference type="ARBA" id="ARBA00010147"/>
    </source>
</evidence>
<evidence type="ECO:0000256" key="9">
    <source>
        <dbReference type="SAM" id="MobiDB-lite"/>
    </source>
</evidence>
<comment type="caution">
    <text evidence="8">Lacks conserved residue(s) required for the propagation of feature annotation.</text>
</comment>
<evidence type="ECO:0000259" key="11">
    <source>
        <dbReference type="PROSITE" id="PS51828"/>
    </source>
</evidence>
<dbReference type="SMART" id="SM00159">
    <property type="entry name" value="PTX"/>
    <property type="match status" value="1"/>
</dbReference>
<dbReference type="GO" id="GO:0001868">
    <property type="term" value="P:regulation of complement activation, lectin pathway"/>
    <property type="evidence" value="ECO:0007669"/>
    <property type="project" value="UniProtKB-ARBA"/>
</dbReference>
<evidence type="ECO:0000256" key="4">
    <source>
        <dbReference type="ARBA" id="ARBA00022723"/>
    </source>
</evidence>
<dbReference type="AlphaFoldDB" id="A0A8T2IYJ8"/>
<evidence type="ECO:0000256" key="1">
    <source>
        <dbReference type="ARBA" id="ARBA00002219"/>
    </source>
</evidence>
<dbReference type="GO" id="GO:0042806">
    <property type="term" value="F:fucose binding"/>
    <property type="evidence" value="ECO:0007669"/>
    <property type="project" value="UniProtKB-ARBA"/>
</dbReference>
<dbReference type="SMART" id="SM00607">
    <property type="entry name" value="FTP"/>
    <property type="match status" value="5"/>
</dbReference>
<protein>
    <recommendedName>
        <fullName evidence="11">Pentraxin (PTX) domain-containing protein</fullName>
    </recommendedName>
</protein>
<dbReference type="EMBL" id="JAACNH010000007">
    <property type="protein sequence ID" value="KAG8436108.1"/>
    <property type="molecule type" value="Genomic_DNA"/>
</dbReference>
<evidence type="ECO:0000256" key="6">
    <source>
        <dbReference type="ARBA" id="ARBA00022837"/>
    </source>
</evidence>
<dbReference type="Gene3D" id="2.60.120.260">
    <property type="entry name" value="Galactose-binding domain-like"/>
    <property type="match status" value="5"/>
</dbReference>
<dbReference type="Gene3D" id="2.60.120.200">
    <property type="match status" value="1"/>
</dbReference>
<dbReference type="GO" id="GO:0046872">
    <property type="term" value="F:metal ion binding"/>
    <property type="evidence" value="ECO:0007669"/>
    <property type="project" value="UniProtKB-KW"/>
</dbReference>
<evidence type="ECO:0000313" key="13">
    <source>
        <dbReference type="Proteomes" id="UP000812440"/>
    </source>
</evidence>